<keyword evidence="2" id="KW-0472">Membrane</keyword>
<feature type="transmembrane region" description="Helical" evidence="2">
    <location>
        <begin position="82"/>
        <end position="102"/>
    </location>
</feature>
<feature type="transmembrane region" description="Helical" evidence="2">
    <location>
        <begin position="55"/>
        <end position="76"/>
    </location>
</feature>
<dbReference type="RefSeq" id="WP_095276853.1">
    <property type="nucleotide sequence ID" value="NZ_CP047655.1"/>
</dbReference>
<evidence type="ECO:0000313" key="3">
    <source>
        <dbReference type="EMBL" id="PAJ69952.1"/>
    </source>
</evidence>
<evidence type="ECO:0000313" key="4">
    <source>
        <dbReference type="Proteomes" id="UP000215771"/>
    </source>
</evidence>
<dbReference type="PANTHER" id="PTHR41282">
    <property type="entry name" value="CONSERVED TRANSMEMBRANE PROTEIN-RELATED"/>
    <property type="match status" value="1"/>
</dbReference>
<evidence type="ECO:0000256" key="2">
    <source>
        <dbReference type="SAM" id="Phobius"/>
    </source>
</evidence>
<dbReference type="Pfam" id="PF12811">
    <property type="entry name" value="BaxI_1"/>
    <property type="match status" value="1"/>
</dbReference>
<feature type="transmembrane region" description="Helical" evidence="2">
    <location>
        <begin position="171"/>
        <end position="192"/>
    </location>
</feature>
<dbReference type="PIRSF" id="PIRSF009160">
    <property type="entry name" value="UCP009160"/>
    <property type="match status" value="1"/>
</dbReference>
<dbReference type="InterPro" id="IPR010539">
    <property type="entry name" value="BaxI_1-like"/>
</dbReference>
<dbReference type="AlphaFoldDB" id="A0A269PDB7"/>
<evidence type="ECO:0000256" key="1">
    <source>
        <dbReference type="SAM" id="MobiDB-lite"/>
    </source>
</evidence>
<reference evidence="3 4" key="1">
    <citation type="submission" date="2017-08" db="EMBL/GenBank/DDBJ databases">
        <authorList>
            <person name="de Groot N.N."/>
        </authorList>
    </citation>
    <scope>NUCLEOTIDE SEQUENCE [LARGE SCALE GENOMIC DNA]</scope>
    <source>
        <strain evidence="3 4">NBT06-6</strain>
    </source>
</reference>
<feature type="region of interest" description="Disordered" evidence="1">
    <location>
        <begin position="19"/>
        <end position="48"/>
    </location>
</feature>
<dbReference type="EMBL" id="NQMQ01000011">
    <property type="protein sequence ID" value="PAJ69952.1"/>
    <property type="molecule type" value="Genomic_DNA"/>
</dbReference>
<keyword evidence="2" id="KW-1133">Transmembrane helix</keyword>
<dbReference type="Proteomes" id="UP000215771">
    <property type="component" value="Unassembled WGS sequence"/>
</dbReference>
<accession>A0A269PDB7</accession>
<feature type="transmembrane region" description="Helical" evidence="2">
    <location>
        <begin position="243"/>
        <end position="264"/>
    </location>
</feature>
<protein>
    <recommendedName>
        <fullName evidence="5">Bax inhibitor-1/YccA family protein</fullName>
    </recommendedName>
</protein>
<sequence>MRSSNPVLKNLPQAQQQGYGYGNNEHTPYGGVQTEAGQAPQVSQDSQRPMTVDDIVSKTGITLAVIVAFAAVNFALCMGVNPAVGMGLTLVGGIAAFITVLVHAFSRNFGSPTVTLLYAAFEGLFVGGFSFLVGGAAGSLIFQAILGTIGVFIGMLFVYRTGAIRVTPRFNRALTGIIFGIAILALGNFLLAMFTGINPLRGDGLMAIIFSLACIVAAALSFLTDFDTADKLVRSGAPAKEAWGVALGLAVTLIWLYTEILRFLSIFNDD</sequence>
<organism evidence="3 4">
    <name type="scientific">Corynebacterium hadale</name>
    <dbReference type="NCBI Taxonomy" id="2026255"/>
    <lineage>
        <taxon>Bacteria</taxon>
        <taxon>Bacillati</taxon>
        <taxon>Actinomycetota</taxon>
        <taxon>Actinomycetes</taxon>
        <taxon>Mycobacteriales</taxon>
        <taxon>Corynebacteriaceae</taxon>
        <taxon>Corynebacterium</taxon>
    </lineage>
</organism>
<feature type="transmembrane region" description="Helical" evidence="2">
    <location>
        <begin position="140"/>
        <end position="159"/>
    </location>
</feature>
<comment type="caution">
    <text evidence="3">The sequence shown here is derived from an EMBL/GenBank/DDBJ whole genome shotgun (WGS) entry which is preliminary data.</text>
</comment>
<keyword evidence="2" id="KW-0812">Transmembrane</keyword>
<feature type="transmembrane region" description="Helical" evidence="2">
    <location>
        <begin position="204"/>
        <end position="223"/>
    </location>
</feature>
<dbReference type="PANTHER" id="PTHR41282:SF1">
    <property type="entry name" value="CONSERVED TRANSMEMBRANE PROTEIN-RELATED"/>
    <property type="match status" value="1"/>
</dbReference>
<name>A0A269PDB7_9CORY</name>
<proteinExistence type="predicted"/>
<feature type="transmembrane region" description="Helical" evidence="2">
    <location>
        <begin position="114"/>
        <end position="134"/>
    </location>
</feature>
<gene>
    <name evidence="3" type="ORF">CIG21_05810</name>
</gene>
<evidence type="ECO:0008006" key="5">
    <source>
        <dbReference type="Google" id="ProtNLM"/>
    </source>
</evidence>